<dbReference type="AlphaFoldDB" id="A0A8B6GIM8"/>
<dbReference type="Gene3D" id="3.80.10.10">
    <property type="entry name" value="Ribonuclease Inhibitor"/>
    <property type="match status" value="3"/>
</dbReference>
<keyword evidence="10" id="KW-0325">Glycoprotein</keyword>
<evidence type="ECO:0000256" key="9">
    <source>
        <dbReference type="ARBA" id="ARBA00023170"/>
    </source>
</evidence>
<dbReference type="SUPFAM" id="SSF52200">
    <property type="entry name" value="Toll/Interleukin receptor TIR domain"/>
    <property type="match status" value="2"/>
</dbReference>
<reference evidence="13" key="1">
    <citation type="submission" date="2018-11" db="EMBL/GenBank/DDBJ databases">
        <authorList>
            <person name="Alioto T."/>
            <person name="Alioto T."/>
        </authorList>
    </citation>
    <scope>NUCLEOTIDE SEQUENCE</scope>
</reference>
<dbReference type="GO" id="GO:0038023">
    <property type="term" value="F:signaling receptor activity"/>
    <property type="evidence" value="ECO:0007669"/>
    <property type="project" value="TreeGrafter"/>
</dbReference>
<feature type="region of interest" description="Disordered" evidence="11">
    <location>
        <begin position="1204"/>
        <end position="1240"/>
    </location>
</feature>
<evidence type="ECO:0000256" key="10">
    <source>
        <dbReference type="ARBA" id="ARBA00023180"/>
    </source>
</evidence>
<dbReference type="InterPro" id="IPR000483">
    <property type="entry name" value="Cys-rich_flank_reg_C"/>
</dbReference>
<dbReference type="SMART" id="SM00082">
    <property type="entry name" value="LRRCT"/>
    <property type="match status" value="2"/>
</dbReference>
<proteinExistence type="inferred from homology"/>
<dbReference type="InterPro" id="IPR003591">
    <property type="entry name" value="Leu-rich_rpt_typical-subtyp"/>
</dbReference>
<feature type="compositionally biased region" description="Basic and acidic residues" evidence="11">
    <location>
        <begin position="1216"/>
        <end position="1226"/>
    </location>
</feature>
<sequence>MLLMTIVTTGFACQKPKCLIRKKQLPPMNILNRKGKSLSTTAILYHIKVPDNLLEGCYVNTTEYFKEFNLNEDTENIVVFIFRCGQVHPIFLTEYDGKKYSNILTYIQVTRCTIGQYDIQQFTSATTLLVITMHENKYDPRKEACLSYSRNMSSCAGLERVKAIALTTPPNTTTSNMIEIFNCTNVFPRIAELSLSSQGLTVFPNEFKRKFPNIQTLELEKNKLSIPPEFPWNEEPEIIGYNLSRSVYQDNHYTVPYHLKVPSNVFRRYLNMNFNEIIDLRTFEFSGRLDMISIKHNNLRYINEFTFTKLIGLQSLDLSENLLEKIPSSSFYGLNDLRNLNLRNCSLSNLDKDTFRDQSNLINLDLSSNALTSLPHDIFSRLAKLKSLHLEFNKLTSVPSESFPVLSLHLEEIGLQYNPISEFPVVVFYLRQLKRVNLGYTYINFNNVRALLENVDYTFLLESTVESTATNNIDINHRLTKTRKRMIDLTGSNVTGIGYDTPDEKDMGSNITRTGYDMKDKDTYFRVILQNFNIILDKNDILCDCRIIPFSKWIKSQVQMGAFSGEEYFFSDWKCKRPIGLIERPLLSVTEEETYCDVDVEFCPSECKCFRWSVSDIIIVDCRNKSLTVFPEKLPAGTLDLWFQNNNITHIKTMNYFARARDVILSHNSLSDVSDDIINNLGDAVRKLYLDSNYLIHLPKLIQRLSGVQFHIKDNPFVCDCNTLWMKSWILKHHHMVSDWMDVACAYGNEGGHQLISVEDDKFICLEAFDTIKHVIAPSVSSSVCVLLFIVMLASGFVFRLELKVLIFIYFGLHPFDKDEKDEDEDIDCIIIHSKPLTDWVMEHVVAPLESEDKAYMVCEMSRDFVVGFSYQENICSIVRRSKRMILVLSEDFLVDSDIVKIAWNEAQDKIKDMRTNYAIIVCHEISIKSIDNKDLKRYIKRGRYINTSDKLFFEKILYLMPQYTNIIQRRFPNLRKIVLETYENEDGLDTEEVHAFLSYSDRDINIALKTLTPILQEQRYILHIPDRDFIPGASKEENILNAIDICRHTIFLLSGPYLEDEWSLFTFRTASEKSIRQKCNHMIVIVIDVQEDVYMDEEVKYYIKTHVTLHVTDPWFWDKLAKALPSNEDNKVQLENLNNRINDQIYRQNSVDDRQLEENGRNIYRQNSLDDRPLEENGRNIYRQNSLDGRNIFRQNSVNDRPLEENGRRINRQNALHDRPLEENGRNINRQNSLDDRPLEENGRNIIMNCLPFQNINEIQENNNENKQEDGSLETRC</sequence>
<accession>A0A8B6GIM8</accession>
<dbReference type="InterPro" id="IPR035897">
    <property type="entry name" value="Toll_tir_struct_dom_sf"/>
</dbReference>
<dbReference type="Proteomes" id="UP000596742">
    <property type="component" value="Unassembled WGS sequence"/>
</dbReference>
<dbReference type="GO" id="GO:0005886">
    <property type="term" value="C:plasma membrane"/>
    <property type="evidence" value="ECO:0007669"/>
    <property type="project" value="TreeGrafter"/>
</dbReference>
<dbReference type="InterPro" id="IPR000157">
    <property type="entry name" value="TIR_dom"/>
</dbReference>
<evidence type="ECO:0000256" key="6">
    <source>
        <dbReference type="ARBA" id="ARBA00022737"/>
    </source>
</evidence>
<dbReference type="GO" id="GO:0007165">
    <property type="term" value="P:signal transduction"/>
    <property type="evidence" value="ECO:0007669"/>
    <property type="project" value="InterPro"/>
</dbReference>
<dbReference type="PROSITE" id="PS50104">
    <property type="entry name" value="TIR"/>
    <property type="match status" value="2"/>
</dbReference>
<dbReference type="InterPro" id="IPR001611">
    <property type="entry name" value="Leu-rich_rpt"/>
</dbReference>
<comment type="caution">
    <text evidence="13">The sequence shown here is derived from an EMBL/GenBank/DDBJ whole genome shotgun (WGS) entry which is preliminary data.</text>
</comment>
<dbReference type="PROSITE" id="PS51450">
    <property type="entry name" value="LRR"/>
    <property type="match status" value="3"/>
</dbReference>
<name>A0A8B6GIM8_MYTGA</name>
<evidence type="ECO:0000256" key="5">
    <source>
        <dbReference type="ARBA" id="ARBA00022729"/>
    </source>
</evidence>
<keyword evidence="3" id="KW-0433">Leucine-rich repeat</keyword>
<feature type="domain" description="TIR" evidence="12">
    <location>
        <begin position="825"/>
        <end position="961"/>
    </location>
</feature>
<evidence type="ECO:0000256" key="8">
    <source>
        <dbReference type="ARBA" id="ARBA00023136"/>
    </source>
</evidence>
<dbReference type="EMBL" id="UYJE01008538">
    <property type="protein sequence ID" value="VDI64637.1"/>
    <property type="molecule type" value="Genomic_DNA"/>
</dbReference>
<dbReference type="SUPFAM" id="SSF52058">
    <property type="entry name" value="L domain-like"/>
    <property type="match status" value="1"/>
</dbReference>
<comment type="subcellular location">
    <subcellularLocation>
        <location evidence="1">Membrane</location>
        <topology evidence="1">Single-pass type I membrane protein</topology>
    </subcellularLocation>
</comment>
<evidence type="ECO:0000256" key="1">
    <source>
        <dbReference type="ARBA" id="ARBA00004479"/>
    </source>
</evidence>
<keyword evidence="6" id="KW-0677">Repeat</keyword>
<keyword evidence="14" id="KW-1185">Reference proteome</keyword>
<dbReference type="SMART" id="SM00255">
    <property type="entry name" value="TIR"/>
    <property type="match status" value="1"/>
</dbReference>
<evidence type="ECO:0000256" key="2">
    <source>
        <dbReference type="ARBA" id="ARBA00009634"/>
    </source>
</evidence>
<dbReference type="InterPro" id="IPR032675">
    <property type="entry name" value="LRR_dom_sf"/>
</dbReference>
<dbReference type="SMART" id="SM00364">
    <property type="entry name" value="LRR_BAC"/>
    <property type="match status" value="5"/>
</dbReference>
<dbReference type="InterPro" id="IPR026906">
    <property type="entry name" value="LRR_5"/>
</dbReference>
<evidence type="ECO:0000259" key="12">
    <source>
        <dbReference type="PROSITE" id="PS50104"/>
    </source>
</evidence>
<keyword evidence="9" id="KW-0675">Receptor</keyword>
<keyword evidence="7" id="KW-1133">Transmembrane helix</keyword>
<evidence type="ECO:0000256" key="7">
    <source>
        <dbReference type="ARBA" id="ARBA00022989"/>
    </source>
</evidence>
<evidence type="ECO:0000313" key="13">
    <source>
        <dbReference type="EMBL" id="VDI64637.1"/>
    </source>
</evidence>
<dbReference type="Gene3D" id="3.40.50.10140">
    <property type="entry name" value="Toll/interleukin-1 receptor homology (TIR) domain"/>
    <property type="match status" value="2"/>
</dbReference>
<protein>
    <recommendedName>
        <fullName evidence="12">TIR domain-containing protein</fullName>
    </recommendedName>
</protein>
<organism evidence="13 14">
    <name type="scientific">Mytilus galloprovincialis</name>
    <name type="common">Mediterranean mussel</name>
    <dbReference type="NCBI Taxonomy" id="29158"/>
    <lineage>
        <taxon>Eukaryota</taxon>
        <taxon>Metazoa</taxon>
        <taxon>Spiralia</taxon>
        <taxon>Lophotrochozoa</taxon>
        <taxon>Mollusca</taxon>
        <taxon>Bivalvia</taxon>
        <taxon>Autobranchia</taxon>
        <taxon>Pteriomorphia</taxon>
        <taxon>Mytilida</taxon>
        <taxon>Mytiloidea</taxon>
        <taxon>Mytilidae</taxon>
        <taxon>Mytilinae</taxon>
        <taxon>Mytilus</taxon>
    </lineage>
</organism>
<evidence type="ECO:0000256" key="3">
    <source>
        <dbReference type="ARBA" id="ARBA00022614"/>
    </source>
</evidence>
<feature type="domain" description="TIR" evidence="12">
    <location>
        <begin position="992"/>
        <end position="1125"/>
    </location>
</feature>
<keyword evidence="4" id="KW-0812">Transmembrane</keyword>
<comment type="similarity">
    <text evidence="2">Belongs to the Toll-like receptor family.</text>
</comment>
<evidence type="ECO:0000256" key="4">
    <source>
        <dbReference type="ARBA" id="ARBA00022692"/>
    </source>
</evidence>
<keyword evidence="8" id="KW-0472">Membrane</keyword>
<keyword evidence="5" id="KW-0732">Signal</keyword>
<dbReference type="PANTHER" id="PTHR24365">
    <property type="entry name" value="TOLL-LIKE RECEPTOR"/>
    <property type="match status" value="1"/>
</dbReference>
<dbReference type="OrthoDB" id="6151426at2759"/>
<dbReference type="SMART" id="SM00369">
    <property type="entry name" value="LRR_TYP"/>
    <property type="match status" value="4"/>
</dbReference>
<dbReference type="Pfam" id="PF01582">
    <property type="entry name" value="TIR"/>
    <property type="match status" value="2"/>
</dbReference>
<evidence type="ECO:0000313" key="14">
    <source>
        <dbReference type="Proteomes" id="UP000596742"/>
    </source>
</evidence>
<evidence type="ECO:0000256" key="11">
    <source>
        <dbReference type="SAM" id="MobiDB-lite"/>
    </source>
</evidence>
<dbReference type="PANTHER" id="PTHR24365:SF541">
    <property type="entry name" value="PROTEIN TOLL-RELATED"/>
    <property type="match status" value="1"/>
</dbReference>
<gene>
    <name evidence="13" type="ORF">MGAL_10B087579</name>
</gene>
<dbReference type="Pfam" id="PF13306">
    <property type="entry name" value="LRR_5"/>
    <property type="match status" value="1"/>
</dbReference>